<accession>A0A317SCJ4</accession>
<name>A0A317SCJ4_9PEZI</name>
<sequence length="227" mass="25139">MLWHHISVLSNRLCVSERRTAELKTLLSTTEQVEGLLRVELTAAEEEVAKGKKREEMAEKRAEVAEEKVASATKEREEAEERMVVAEEKVAVAEEKVVSATKERRKAEERMAVAEEKLAASMRIVARAIRERSLATETAEKAASVVVEKGEQIKLLTERIGALEEKARGARKETTGMKRVVEDPGEMDGTKEAGENSEAVGRVGVPVPPGKVVVVEETKKKRKGKRK</sequence>
<dbReference type="EMBL" id="PYWC01000111">
    <property type="protein sequence ID" value="PWW72269.1"/>
    <property type="molecule type" value="Genomic_DNA"/>
</dbReference>
<proteinExistence type="predicted"/>
<feature type="compositionally biased region" description="Low complexity" evidence="1">
    <location>
        <begin position="200"/>
        <end position="213"/>
    </location>
</feature>
<evidence type="ECO:0000313" key="3">
    <source>
        <dbReference type="Proteomes" id="UP000246991"/>
    </source>
</evidence>
<comment type="caution">
    <text evidence="2">The sequence shown here is derived from an EMBL/GenBank/DDBJ whole genome shotgun (WGS) entry which is preliminary data.</text>
</comment>
<keyword evidence="3" id="KW-1185">Reference proteome</keyword>
<gene>
    <name evidence="2" type="ORF">C7212DRAFT_348138</name>
</gene>
<dbReference type="AlphaFoldDB" id="A0A317SCJ4"/>
<organism evidence="2 3">
    <name type="scientific">Tuber magnatum</name>
    <name type="common">white Piedmont truffle</name>
    <dbReference type="NCBI Taxonomy" id="42249"/>
    <lineage>
        <taxon>Eukaryota</taxon>
        <taxon>Fungi</taxon>
        <taxon>Dikarya</taxon>
        <taxon>Ascomycota</taxon>
        <taxon>Pezizomycotina</taxon>
        <taxon>Pezizomycetes</taxon>
        <taxon>Pezizales</taxon>
        <taxon>Tuberaceae</taxon>
        <taxon>Tuber</taxon>
    </lineage>
</organism>
<feature type="region of interest" description="Disordered" evidence="1">
    <location>
        <begin position="51"/>
        <end position="80"/>
    </location>
</feature>
<evidence type="ECO:0000256" key="1">
    <source>
        <dbReference type="SAM" id="MobiDB-lite"/>
    </source>
</evidence>
<feature type="compositionally biased region" description="Basic and acidic residues" evidence="1">
    <location>
        <begin position="167"/>
        <end position="194"/>
    </location>
</feature>
<feature type="region of interest" description="Disordered" evidence="1">
    <location>
        <begin position="167"/>
        <end position="227"/>
    </location>
</feature>
<protein>
    <submittedName>
        <fullName evidence="2">Uncharacterized protein</fullName>
    </submittedName>
</protein>
<dbReference type="Proteomes" id="UP000246991">
    <property type="component" value="Unassembled WGS sequence"/>
</dbReference>
<evidence type="ECO:0000313" key="2">
    <source>
        <dbReference type="EMBL" id="PWW72269.1"/>
    </source>
</evidence>
<reference evidence="2 3" key="1">
    <citation type="submission" date="2018-03" db="EMBL/GenBank/DDBJ databases">
        <title>Genomes of Pezizomycetes fungi and the evolution of truffles.</title>
        <authorList>
            <person name="Murat C."/>
            <person name="Payen T."/>
            <person name="Noel B."/>
            <person name="Kuo A."/>
            <person name="Martin F.M."/>
        </authorList>
    </citation>
    <scope>NUCLEOTIDE SEQUENCE [LARGE SCALE GENOMIC DNA]</scope>
    <source>
        <strain evidence="2">091103-1</strain>
    </source>
</reference>
<dbReference type="SUPFAM" id="SSF57997">
    <property type="entry name" value="Tropomyosin"/>
    <property type="match status" value="1"/>
</dbReference>